<feature type="region of interest" description="Disordered" evidence="7">
    <location>
        <begin position="215"/>
        <end position="245"/>
    </location>
</feature>
<evidence type="ECO:0000256" key="4">
    <source>
        <dbReference type="ARBA" id="ARBA00022729"/>
    </source>
</evidence>
<comment type="similarity">
    <text evidence="2">Belongs to the MESD family.</text>
</comment>
<comment type="subcellular location">
    <subcellularLocation>
        <location evidence="1">Endoplasmic reticulum</location>
    </subcellularLocation>
</comment>
<dbReference type="Gene3D" id="3.30.70.260">
    <property type="match status" value="1"/>
</dbReference>
<dbReference type="EMBL" id="GGYP01000755">
    <property type="protein sequence ID" value="MDE45526.1"/>
    <property type="molecule type" value="Transcribed_RNA"/>
</dbReference>
<dbReference type="PANTHER" id="PTHR17600:SF2">
    <property type="entry name" value="LRP CHAPERONE MESD"/>
    <property type="match status" value="1"/>
</dbReference>
<evidence type="ECO:0000256" key="5">
    <source>
        <dbReference type="ARBA" id="ARBA00022824"/>
    </source>
</evidence>
<proteinExistence type="inferred from homology"/>
<evidence type="ECO:0000256" key="8">
    <source>
        <dbReference type="SAM" id="SignalP"/>
    </source>
</evidence>
<feature type="compositionally biased region" description="Basic and acidic residues" evidence="7">
    <location>
        <begin position="215"/>
        <end position="226"/>
    </location>
</feature>
<sequence>MTSTSCHHLTLLLSLPVICILFVLIQLPNSSLVECNESKIKPNAGQVHAPPTSKPRKLPKDPLYITDVDLEHLYDQWEESDDEKLPPDELEPHKRPQQSFKPPPGESKEELFKDPEKLMMASKRGKTVMAFVAIGGNPSKDKTEQLTTRWQMGLTNNHISCERYVIGDDRAIFVFHNGIQAFEAKDFFLEQPELKEYSVDSRVWHGKNYPVEYPNAKKENVSKDGGDSAAAKASKKTKAKAHDEL</sequence>
<dbReference type="InterPro" id="IPR019330">
    <property type="entry name" value="MESD"/>
</dbReference>
<dbReference type="GO" id="GO:0016055">
    <property type="term" value="P:Wnt signaling pathway"/>
    <property type="evidence" value="ECO:0007669"/>
    <property type="project" value="UniProtKB-KW"/>
</dbReference>
<feature type="region of interest" description="Disordered" evidence="7">
    <location>
        <begin position="78"/>
        <end position="111"/>
    </location>
</feature>
<feature type="chain" id="PRO_5026091935" evidence="8">
    <location>
        <begin position="26"/>
        <end position="245"/>
    </location>
</feature>
<keyword evidence="5" id="KW-0256">Endoplasmic reticulum</keyword>
<organism evidence="9">
    <name type="scientific">Aceria tosichella</name>
    <name type="common">wheat curl mite</name>
    <dbReference type="NCBI Taxonomy" id="561515"/>
    <lineage>
        <taxon>Eukaryota</taxon>
        <taxon>Metazoa</taxon>
        <taxon>Ecdysozoa</taxon>
        <taxon>Arthropoda</taxon>
        <taxon>Chelicerata</taxon>
        <taxon>Arachnida</taxon>
        <taxon>Acari</taxon>
        <taxon>Acariformes</taxon>
        <taxon>Trombidiformes</taxon>
        <taxon>Prostigmata</taxon>
        <taxon>Eupodina</taxon>
        <taxon>Eriophyoidea</taxon>
        <taxon>Eriophyidae</taxon>
        <taxon>Eriophyinae</taxon>
        <taxon>Aceriini</taxon>
        <taxon>Aceria</taxon>
    </lineage>
</organism>
<keyword evidence="6" id="KW-0143">Chaperone</keyword>
<evidence type="ECO:0000256" key="2">
    <source>
        <dbReference type="ARBA" id="ARBA00011068"/>
    </source>
</evidence>
<dbReference type="GO" id="GO:0005783">
    <property type="term" value="C:endoplasmic reticulum"/>
    <property type="evidence" value="ECO:0007669"/>
    <property type="project" value="UniProtKB-SubCell"/>
</dbReference>
<reference evidence="9" key="1">
    <citation type="submission" date="2018-10" db="EMBL/GenBank/DDBJ databases">
        <title>Transcriptome assembly of Aceria tosichella (Wheat curl mite) Type 2.</title>
        <authorList>
            <person name="Scully E.D."/>
            <person name="Geib S.M."/>
            <person name="Palmer N.A."/>
            <person name="Gupta A.K."/>
            <person name="Sarath G."/>
            <person name="Tatineni S."/>
        </authorList>
    </citation>
    <scope>NUCLEOTIDE SEQUENCE</scope>
    <source>
        <strain evidence="9">LincolnNE</strain>
    </source>
</reference>
<evidence type="ECO:0000256" key="7">
    <source>
        <dbReference type="SAM" id="MobiDB-lite"/>
    </source>
</evidence>
<evidence type="ECO:0000256" key="6">
    <source>
        <dbReference type="ARBA" id="ARBA00023186"/>
    </source>
</evidence>
<accession>A0A6G1S4U2</accession>
<protein>
    <submittedName>
        <fullName evidence="9">LDLR chaperone boca</fullName>
    </submittedName>
</protein>
<feature type="signal peptide" evidence="8">
    <location>
        <begin position="1"/>
        <end position="25"/>
    </location>
</feature>
<evidence type="ECO:0000256" key="3">
    <source>
        <dbReference type="ARBA" id="ARBA00022687"/>
    </source>
</evidence>
<dbReference type="PANTHER" id="PTHR17600">
    <property type="entry name" value="MESODERM DEVELOPMENT CANDIDATE 2"/>
    <property type="match status" value="1"/>
</dbReference>
<dbReference type="Pfam" id="PF10185">
    <property type="entry name" value="Mesd"/>
    <property type="match status" value="1"/>
</dbReference>
<name>A0A6G1S4U2_9ACAR</name>
<feature type="region of interest" description="Disordered" evidence="7">
    <location>
        <begin position="42"/>
        <end position="61"/>
    </location>
</feature>
<gene>
    <name evidence="9" type="primary">boca</name>
    <name evidence="9" type="ORF">g.3340</name>
</gene>
<dbReference type="AlphaFoldDB" id="A0A6G1S4U2"/>
<keyword evidence="3" id="KW-0879">Wnt signaling pathway</keyword>
<evidence type="ECO:0000256" key="1">
    <source>
        <dbReference type="ARBA" id="ARBA00004240"/>
    </source>
</evidence>
<evidence type="ECO:0000313" key="9">
    <source>
        <dbReference type="EMBL" id="MDE45526.1"/>
    </source>
</evidence>
<feature type="compositionally biased region" description="Basic and acidic residues" evidence="7">
    <location>
        <begin position="83"/>
        <end position="94"/>
    </location>
</feature>
<dbReference type="GO" id="GO:0006457">
    <property type="term" value="P:protein folding"/>
    <property type="evidence" value="ECO:0007669"/>
    <property type="project" value="InterPro"/>
</dbReference>
<keyword evidence="4 8" id="KW-0732">Signal</keyword>